<organism evidence="5 6">
    <name type="scientific">Hymenolepis diminuta</name>
    <name type="common">Rat tapeworm</name>
    <dbReference type="NCBI Taxonomy" id="6216"/>
    <lineage>
        <taxon>Eukaryota</taxon>
        <taxon>Metazoa</taxon>
        <taxon>Spiralia</taxon>
        <taxon>Lophotrochozoa</taxon>
        <taxon>Platyhelminthes</taxon>
        <taxon>Cestoda</taxon>
        <taxon>Eucestoda</taxon>
        <taxon>Cyclophyllidea</taxon>
        <taxon>Hymenolepididae</taxon>
        <taxon>Hymenolepis</taxon>
    </lineage>
</organism>
<feature type="domain" description="CDT1 Geminin-binding" evidence="4">
    <location>
        <begin position="213"/>
        <end position="388"/>
    </location>
</feature>
<dbReference type="SUPFAM" id="SSF46785">
    <property type="entry name" value="Winged helix' DNA-binding domain"/>
    <property type="match status" value="1"/>
</dbReference>
<dbReference type="Proteomes" id="UP000321570">
    <property type="component" value="Unassembled WGS sequence"/>
</dbReference>
<keyword evidence="2" id="KW-0131">Cell cycle</keyword>
<dbReference type="InterPro" id="IPR032054">
    <property type="entry name" value="Cdt1_C"/>
</dbReference>
<comment type="similarity">
    <text evidence="1">Belongs to the Cdt1 family.</text>
</comment>
<dbReference type="SMART" id="SM01075">
    <property type="entry name" value="CDT1"/>
    <property type="match status" value="1"/>
</dbReference>
<evidence type="ECO:0000256" key="1">
    <source>
        <dbReference type="ARBA" id="ARBA00008356"/>
    </source>
</evidence>
<evidence type="ECO:0000256" key="3">
    <source>
        <dbReference type="SAM" id="MobiDB-lite"/>
    </source>
</evidence>
<evidence type="ECO:0000313" key="5">
    <source>
        <dbReference type="EMBL" id="VUZ56755.1"/>
    </source>
</evidence>
<dbReference type="GO" id="GO:0000278">
    <property type="term" value="P:mitotic cell cycle"/>
    <property type="evidence" value="ECO:0007669"/>
    <property type="project" value="TreeGrafter"/>
</dbReference>
<evidence type="ECO:0000259" key="4">
    <source>
        <dbReference type="SMART" id="SM01075"/>
    </source>
</evidence>
<gene>
    <name evidence="5" type="ORF">WMSIL1_LOCUS14507</name>
</gene>
<dbReference type="PANTHER" id="PTHR28637">
    <property type="entry name" value="DNA REPLICATION FACTOR CDT1"/>
    <property type="match status" value="1"/>
</dbReference>
<dbReference type="InterPro" id="IPR045173">
    <property type="entry name" value="Cdt1"/>
</dbReference>
<dbReference type="GO" id="GO:0030174">
    <property type="term" value="P:regulation of DNA-templated DNA replication initiation"/>
    <property type="evidence" value="ECO:0007669"/>
    <property type="project" value="InterPro"/>
</dbReference>
<dbReference type="GO" id="GO:0005634">
    <property type="term" value="C:nucleus"/>
    <property type="evidence" value="ECO:0007669"/>
    <property type="project" value="TreeGrafter"/>
</dbReference>
<evidence type="ECO:0000313" key="6">
    <source>
        <dbReference type="Proteomes" id="UP000321570"/>
    </source>
</evidence>
<dbReference type="Pfam" id="PF08839">
    <property type="entry name" value="CDT1"/>
    <property type="match status" value="1"/>
</dbReference>
<protein>
    <recommendedName>
        <fullName evidence="4">CDT1 Geminin-binding domain-containing protein</fullName>
    </recommendedName>
</protein>
<dbReference type="GO" id="GO:0000076">
    <property type="term" value="P:DNA replication checkpoint signaling"/>
    <property type="evidence" value="ECO:0007669"/>
    <property type="project" value="TreeGrafter"/>
</dbReference>
<feature type="region of interest" description="Disordered" evidence="3">
    <location>
        <begin position="431"/>
        <end position="456"/>
    </location>
</feature>
<dbReference type="InterPro" id="IPR038090">
    <property type="entry name" value="Cdt1_C_WH_dom_sf"/>
</dbReference>
<evidence type="ECO:0000256" key="2">
    <source>
        <dbReference type="ARBA" id="ARBA00023306"/>
    </source>
</evidence>
<dbReference type="Gene3D" id="1.10.10.1420">
    <property type="entry name" value="DNA replication factor Cdt1, C-terminal WH domain"/>
    <property type="match status" value="1"/>
</dbReference>
<dbReference type="PANTHER" id="PTHR28637:SF1">
    <property type="entry name" value="DNA REPLICATION FACTOR CDT1"/>
    <property type="match status" value="1"/>
</dbReference>
<dbReference type="GO" id="GO:0003677">
    <property type="term" value="F:DNA binding"/>
    <property type="evidence" value="ECO:0007669"/>
    <property type="project" value="InterPro"/>
</dbReference>
<dbReference type="Pfam" id="PF16679">
    <property type="entry name" value="CDT1_C"/>
    <property type="match status" value="1"/>
</dbReference>
<dbReference type="InterPro" id="IPR014939">
    <property type="entry name" value="CDT1_Gemini-bd-like"/>
</dbReference>
<proteinExistence type="inferred from homology"/>
<dbReference type="CDD" id="cd08674">
    <property type="entry name" value="Cdt1_m"/>
    <property type="match status" value="1"/>
</dbReference>
<dbReference type="EMBL" id="CABIJS010000708">
    <property type="protein sequence ID" value="VUZ56755.1"/>
    <property type="molecule type" value="Genomic_DNA"/>
</dbReference>
<accession>A0A564ZB75</accession>
<name>A0A564ZB75_HYMDI</name>
<dbReference type="GO" id="GO:0070182">
    <property type="term" value="F:DNA polymerase binding"/>
    <property type="evidence" value="ECO:0007669"/>
    <property type="project" value="TreeGrafter"/>
</dbReference>
<dbReference type="InterPro" id="IPR036390">
    <property type="entry name" value="WH_DNA-bd_sf"/>
</dbReference>
<keyword evidence="6" id="KW-1185">Reference proteome</keyword>
<dbReference type="GO" id="GO:0071163">
    <property type="term" value="P:DNA replication preinitiation complex assembly"/>
    <property type="evidence" value="ECO:0007669"/>
    <property type="project" value="InterPro"/>
</dbReference>
<reference evidence="5 6" key="1">
    <citation type="submission" date="2019-07" db="EMBL/GenBank/DDBJ databases">
        <authorList>
            <person name="Jastrzebski P J."/>
            <person name="Paukszto L."/>
            <person name="Jastrzebski P J."/>
        </authorList>
    </citation>
    <scope>NUCLEOTIDE SEQUENCE [LARGE SCALE GENOMIC DNA]</scope>
    <source>
        <strain evidence="5 6">WMS-il1</strain>
    </source>
</reference>
<dbReference type="AlphaFoldDB" id="A0A564ZB75"/>
<sequence length="594" mass="65861">MSASLTRYFGVRRDSVSNPVKKVQISDKVGEAKSKVIVDSQPTPDAKRTTRTRNKTNADEVLHKIKGKSATKFRKAIGQSNSVQTKLSAHIRFAHLTRRDVYEQIREVLEGRSAITESRNSSSTEESDVKAEVVKDDEGVEVLSETVSAVILKQGGEYEVKNSAKQEVRLLTSESCPNTPLKGTPSADESPTTMERVKLDAADEIRKYPELRLPFHMERLFELFRTCETIISTLHNRSEICSFDKIKPAVQEVSRCDFTDKTVGQFVALYPSAYSFRYDKQIDRITKLQLCSYTLVFIPNLRTDGTQMATDSPMKGHLIFTGTRLIQRRHIFYNALLNRVKDAHKKFLISRFNLSESDLPDDTGLRRWHPAFALDTAVPEVEPGALPPHPSDGSDTKIISARDAVVAFRARALFREAKVCEKIAAAKGELPATTSRSKSGLEDSPDSGVSSPVKKPSNVELKGISASLLAKVRDREKQMSLTLLRQLAATPSEKAAFAALPATITQIWSALRGGSGRPVPITQVTSRLVQSSGSGLSPEEANSRLENLLTLMPNWVEKVEWARPHLRFKGISGSRPLKEVIDEAKAKVAEIGLH</sequence>